<dbReference type="Pfam" id="PF01541">
    <property type="entry name" value="GIY-YIG"/>
    <property type="match status" value="1"/>
</dbReference>
<evidence type="ECO:0000313" key="2">
    <source>
        <dbReference type="EMBL" id="OLA38991.1"/>
    </source>
</evidence>
<organism evidence="2 3">
    <name type="scientific">Phascolarctobacterium succinatutens</name>
    <dbReference type="NCBI Taxonomy" id="626940"/>
    <lineage>
        <taxon>Bacteria</taxon>
        <taxon>Bacillati</taxon>
        <taxon>Bacillota</taxon>
        <taxon>Negativicutes</taxon>
        <taxon>Acidaminococcales</taxon>
        <taxon>Acidaminococcaceae</taxon>
        <taxon>Phascolarctobacterium</taxon>
    </lineage>
</organism>
<accession>A0A1Q6R9G2</accession>
<evidence type="ECO:0000259" key="1">
    <source>
        <dbReference type="PROSITE" id="PS50164"/>
    </source>
</evidence>
<dbReference type="RefSeq" id="WP_303679364.1">
    <property type="nucleotide sequence ID" value="NZ_CAUDUD010000006.1"/>
</dbReference>
<gene>
    <name evidence="2" type="ORF">BHW43_02375</name>
</gene>
<dbReference type="SUPFAM" id="SSF82771">
    <property type="entry name" value="GIY-YIG endonuclease"/>
    <property type="match status" value="1"/>
</dbReference>
<dbReference type="AlphaFoldDB" id="A0A1Q6R9G2"/>
<name>A0A1Q6R9G2_9FIRM</name>
<protein>
    <recommendedName>
        <fullName evidence="1">GIY-YIG domain-containing protein</fullName>
    </recommendedName>
</protein>
<evidence type="ECO:0000313" key="3">
    <source>
        <dbReference type="Proteomes" id="UP000186777"/>
    </source>
</evidence>
<proteinExistence type="predicted"/>
<comment type="caution">
    <text evidence="2">The sequence shown here is derived from an EMBL/GenBank/DDBJ whole genome shotgun (WGS) entry which is preliminary data.</text>
</comment>
<dbReference type="PROSITE" id="PS50164">
    <property type="entry name" value="GIY_YIG"/>
    <property type="match status" value="1"/>
</dbReference>
<reference evidence="2 3" key="1">
    <citation type="journal article" date="2016" name="Nat. Biotechnol.">
        <title>Measurement of bacterial replication rates in microbial communities.</title>
        <authorList>
            <person name="Brown C.T."/>
            <person name="Olm M.R."/>
            <person name="Thomas B.C."/>
            <person name="Banfield J.F."/>
        </authorList>
    </citation>
    <scope>NUCLEOTIDE SEQUENCE [LARGE SCALE GENOMIC DNA]</scope>
    <source>
        <strain evidence="2">46_33</strain>
    </source>
</reference>
<dbReference type="STRING" id="626940.BHW43_02375"/>
<dbReference type="Gene3D" id="3.40.1440.10">
    <property type="entry name" value="GIY-YIG endonuclease"/>
    <property type="match status" value="1"/>
</dbReference>
<sequence>MEKILLNDLLHIDEDLVRIKFNNYNGTDDPLDVYKVAPEQINDGWFLWYKYKGRHYFPDIDKLAICLVSLGGDLWLLTTVKRIKKILPNVKDGVGYEADEIEAYKKYYGRIIVKYHRSSRTVVTFFDKVKDELEVVEILNSQYIGDEFPGYDNVRLSYDQLANVINRHSGGWFGALNNQKAVYLITDRNNGKLYVGSATADNGMLWSRWSAYIANGHGGNKELVAIVNDASKGFDYVKKNFQYTILENFNSKVDDSYILQREAWWKKVLCSKEFGYNDN</sequence>
<dbReference type="InterPro" id="IPR035901">
    <property type="entry name" value="GIY-YIG_endonuc_sf"/>
</dbReference>
<feature type="domain" description="GIY-YIG" evidence="1">
    <location>
        <begin position="178"/>
        <end position="278"/>
    </location>
</feature>
<dbReference type="InterPro" id="IPR000305">
    <property type="entry name" value="GIY-YIG_endonuc"/>
</dbReference>
<dbReference type="Proteomes" id="UP000186777">
    <property type="component" value="Unassembled WGS sequence"/>
</dbReference>
<dbReference type="CDD" id="cd10446">
    <property type="entry name" value="GIY-YIG_unchar_1"/>
    <property type="match status" value="1"/>
</dbReference>
<dbReference type="EMBL" id="MNTG01000003">
    <property type="protein sequence ID" value="OLA38991.1"/>
    <property type="molecule type" value="Genomic_DNA"/>
</dbReference>